<feature type="domain" description="F-box" evidence="1">
    <location>
        <begin position="74"/>
        <end position="101"/>
    </location>
</feature>
<dbReference type="InterPro" id="IPR001810">
    <property type="entry name" value="F-box_dom"/>
</dbReference>
<reference evidence="2" key="1">
    <citation type="submission" date="2021-06" db="EMBL/GenBank/DDBJ databases">
        <authorList>
            <person name="Hodson N. C."/>
            <person name="Mongue J. A."/>
            <person name="Jaron S. K."/>
        </authorList>
    </citation>
    <scope>NUCLEOTIDE SEQUENCE</scope>
</reference>
<comment type="caution">
    <text evidence="2">The sequence shown here is derived from an EMBL/GenBank/DDBJ whole genome shotgun (WGS) entry which is preliminary data.</text>
</comment>
<gene>
    <name evidence="2" type="ORF">AFUS01_LOCUS1520</name>
</gene>
<accession>A0A8J2NJF1</accession>
<dbReference type="Pfam" id="PF00646">
    <property type="entry name" value="F-box"/>
    <property type="match status" value="1"/>
</dbReference>
<name>A0A8J2NJF1_9HEXA</name>
<organism evidence="2 3">
    <name type="scientific">Allacma fusca</name>
    <dbReference type="NCBI Taxonomy" id="39272"/>
    <lineage>
        <taxon>Eukaryota</taxon>
        <taxon>Metazoa</taxon>
        <taxon>Ecdysozoa</taxon>
        <taxon>Arthropoda</taxon>
        <taxon>Hexapoda</taxon>
        <taxon>Collembola</taxon>
        <taxon>Symphypleona</taxon>
        <taxon>Sminthuridae</taxon>
        <taxon>Allacma</taxon>
    </lineage>
</organism>
<evidence type="ECO:0000259" key="1">
    <source>
        <dbReference type="Pfam" id="PF00646"/>
    </source>
</evidence>
<evidence type="ECO:0000313" key="2">
    <source>
        <dbReference type="EMBL" id="CAG7663566.1"/>
    </source>
</evidence>
<sequence length="588" mass="66159">MHPSKRVCVGTLPERTAVLREITSGSLNPGVLSTRSSSMVSQGNIKGLVIPRSNSWEENVEQMEVSLALNNVVVLDKIFEFLNVKDLKICRLVCSKWADAATLALVKGRVCVSNSTLVRHTLFVGAGKTETQNDENAEPRARALSDLLQKHLPNLEEIHMTYVGNFRRDQIGVQLLGCLQQPLELPALKIISLKPKMGLPIGQFSKAVCEELILAAKNLEQIKEFHPCLTRAVIRANKIHTVSSFRFIPFAADVEHLREFAQAKPKLRRIEILEMFPMADSTSQAMQIASQALSGILESSKKVLEFLKTSPLQLLTGARFPMLLNLTTLVVAFDNRLCRSFGTLPVEQHLNFFGIFPDHVSISHSFPRLRKVRLELINWNDRNAFTFPASIPRDVVPSVEVLEYSCSFDMRGMTILHSCFPNVNHLVINWPQCFSHGDYRAIWRVPFRLKRLEIYSMSFIWDKGPSAGNAMDSFFTGIPEGICQNLRTTNWTHFTNPSVLRTEPSLVCFNDMTELKISFSYEGLLGLRLLGKCPLISEVTGLFAFQIIPSLKVLIVFDYNHPLHQEMVAALRPLAPFATFVHSPSESF</sequence>
<dbReference type="EMBL" id="CAJVCH010008462">
    <property type="protein sequence ID" value="CAG7663566.1"/>
    <property type="molecule type" value="Genomic_DNA"/>
</dbReference>
<keyword evidence="3" id="KW-1185">Reference proteome</keyword>
<dbReference type="Proteomes" id="UP000708208">
    <property type="component" value="Unassembled WGS sequence"/>
</dbReference>
<protein>
    <recommendedName>
        <fullName evidence="1">F-box domain-containing protein</fullName>
    </recommendedName>
</protein>
<dbReference type="CDD" id="cd09917">
    <property type="entry name" value="F-box_SF"/>
    <property type="match status" value="1"/>
</dbReference>
<dbReference type="AlphaFoldDB" id="A0A8J2NJF1"/>
<proteinExistence type="predicted"/>
<evidence type="ECO:0000313" key="3">
    <source>
        <dbReference type="Proteomes" id="UP000708208"/>
    </source>
</evidence>